<dbReference type="EMBL" id="JDRY01000044">
    <property type="protein sequence ID" value="KGM98888.1"/>
    <property type="molecule type" value="Genomic_DNA"/>
</dbReference>
<feature type="binding site" evidence="14">
    <location>
        <position position="290"/>
    </location>
    <ligand>
        <name>substrate</name>
    </ligand>
</feature>
<gene>
    <name evidence="12 18" type="primary">eno</name>
    <name evidence="18" type="ORF">Z955_10165</name>
</gene>
<dbReference type="GO" id="GO:0000015">
    <property type="term" value="C:phosphopyruvate hydratase complex"/>
    <property type="evidence" value="ECO:0007669"/>
    <property type="project" value="InterPro"/>
</dbReference>
<evidence type="ECO:0000256" key="7">
    <source>
        <dbReference type="ARBA" id="ARBA00022723"/>
    </source>
</evidence>
<keyword evidence="8 12" id="KW-0460">Magnesium</keyword>
<dbReference type="InterPro" id="IPR020809">
    <property type="entry name" value="Enolase_CS"/>
</dbReference>
<feature type="binding site" evidence="12">
    <location>
        <position position="166"/>
    </location>
    <ligand>
        <name>(2R)-2-phosphoglycerate</name>
        <dbReference type="ChEBI" id="CHEBI:58289"/>
    </ligand>
</feature>
<evidence type="ECO:0000256" key="6">
    <source>
        <dbReference type="ARBA" id="ARBA00022525"/>
    </source>
</evidence>
<feature type="binding site" evidence="14">
    <location>
        <position position="317"/>
    </location>
    <ligand>
        <name>substrate</name>
    </ligand>
</feature>
<feature type="binding site" evidence="12">
    <location>
        <position position="393"/>
    </location>
    <ligand>
        <name>(2R)-2-phosphoglycerate</name>
        <dbReference type="ChEBI" id="CHEBI:58289"/>
    </ligand>
</feature>
<dbReference type="GO" id="GO:0004634">
    <property type="term" value="F:phosphopyruvate hydratase activity"/>
    <property type="evidence" value="ECO:0007669"/>
    <property type="project" value="UniProtKB-UniRule"/>
</dbReference>
<comment type="cofactor">
    <cofactor evidence="12">
        <name>Mg(2+)</name>
        <dbReference type="ChEBI" id="CHEBI:18420"/>
    </cofactor>
    <text evidence="12">Binds a second Mg(2+) ion via substrate during catalysis.</text>
</comment>
<feature type="active site" description="Proton donor" evidence="12 13">
    <location>
        <position position="208"/>
    </location>
</feature>
<comment type="function">
    <text evidence="12">Catalyzes the reversible conversion of 2-phosphoglycerate (2-PG) into phosphoenolpyruvate (PEP). It is essential for the degradation of carbohydrates via glycolysis.</text>
</comment>
<protein>
    <recommendedName>
        <fullName evidence="4 12">Enolase</fullName>
        <ecNumber evidence="3 12">4.2.1.11</ecNumber>
    </recommendedName>
    <alternativeName>
        <fullName evidence="12">2-phospho-D-glycerate hydro-lyase</fullName>
    </alternativeName>
    <alternativeName>
        <fullName evidence="12">2-phosphoglycerate dehydratase</fullName>
    </alternativeName>
</protein>
<evidence type="ECO:0000313" key="19">
    <source>
        <dbReference type="Proteomes" id="UP000030014"/>
    </source>
</evidence>
<dbReference type="SFLD" id="SFLDG00178">
    <property type="entry name" value="enolase"/>
    <property type="match status" value="1"/>
</dbReference>
<dbReference type="Gene3D" id="3.30.390.10">
    <property type="entry name" value="Enolase-like, N-terminal domain"/>
    <property type="match status" value="1"/>
</dbReference>
<feature type="active site" description="Proton acceptor" evidence="12 13">
    <location>
        <position position="342"/>
    </location>
</feature>
<dbReference type="SUPFAM" id="SSF54826">
    <property type="entry name" value="Enolase N-terminal domain-like"/>
    <property type="match status" value="1"/>
</dbReference>
<evidence type="ECO:0000256" key="8">
    <source>
        <dbReference type="ARBA" id="ARBA00022842"/>
    </source>
</evidence>
<dbReference type="GO" id="GO:0000287">
    <property type="term" value="F:magnesium ion binding"/>
    <property type="evidence" value="ECO:0007669"/>
    <property type="project" value="UniProtKB-UniRule"/>
</dbReference>
<evidence type="ECO:0000256" key="11">
    <source>
        <dbReference type="ARBA" id="ARBA00048951"/>
    </source>
</evidence>
<proteinExistence type="inferred from homology"/>
<comment type="cofactor">
    <cofactor evidence="15">
        <name>Mg(2+)</name>
        <dbReference type="ChEBI" id="CHEBI:18420"/>
    </cofactor>
    <text evidence="15">Mg(2+) is required for catalysis and for stabilizing the dimer.</text>
</comment>
<feature type="domain" description="Enolase C-terminal TIM barrel" evidence="16">
    <location>
        <begin position="142"/>
        <end position="430"/>
    </location>
</feature>
<evidence type="ECO:0000256" key="12">
    <source>
        <dbReference type="HAMAP-Rule" id="MF_00318"/>
    </source>
</evidence>
<feature type="binding site" evidence="12">
    <location>
        <position position="372"/>
    </location>
    <ligand>
        <name>(2R)-2-phosphoglycerate</name>
        <dbReference type="ChEBI" id="CHEBI:58289"/>
    </ligand>
</feature>
<dbReference type="CDD" id="cd03313">
    <property type="entry name" value="enolase"/>
    <property type="match status" value="1"/>
</dbReference>
<organism evidence="18 19">
    <name type="scientific">Clostridium botulinum C/D str. DC5</name>
    <dbReference type="NCBI Taxonomy" id="1443128"/>
    <lineage>
        <taxon>Bacteria</taxon>
        <taxon>Bacillati</taxon>
        <taxon>Bacillota</taxon>
        <taxon>Clostridia</taxon>
        <taxon>Eubacteriales</taxon>
        <taxon>Clostridiaceae</taxon>
        <taxon>Clostridium</taxon>
    </lineage>
</organism>
<dbReference type="InterPro" id="IPR000941">
    <property type="entry name" value="Enolase"/>
</dbReference>
<dbReference type="RefSeq" id="WP_013724789.1">
    <property type="nucleotide sequence ID" value="NZ_JDRY01000044.1"/>
</dbReference>
<dbReference type="EC" id="4.2.1.11" evidence="3 12"/>
<evidence type="ECO:0000313" key="18">
    <source>
        <dbReference type="EMBL" id="KGM98888.1"/>
    </source>
</evidence>
<comment type="caution">
    <text evidence="18">The sequence shown here is derived from an EMBL/GenBank/DDBJ whole genome shotgun (WGS) entry which is preliminary data.</text>
</comment>
<dbReference type="GO" id="GO:0006096">
    <property type="term" value="P:glycolytic process"/>
    <property type="evidence" value="ECO:0007669"/>
    <property type="project" value="UniProtKB-UniRule"/>
</dbReference>
<dbReference type="SMART" id="SM01193">
    <property type="entry name" value="Enolase_N"/>
    <property type="match status" value="1"/>
</dbReference>
<evidence type="ECO:0000256" key="5">
    <source>
        <dbReference type="ARBA" id="ARBA00022490"/>
    </source>
</evidence>
<feature type="binding site" evidence="14">
    <location>
        <position position="393"/>
    </location>
    <ligand>
        <name>substrate</name>
    </ligand>
</feature>
<evidence type="ECO:0000256" key="3">
    <source>
        <dbReference type="ARBA" id="ARBA00012058"/>
    </source>
</evidence>
<evidence type="ECO:0000259" key="16">
    <source>
        <dbReference type="SMART" id="SM01192"/>
    </source>
</evidence>
<feature type="binding site" evidence="12 15">
    <location>
        <position position="317"/>
    </location>
    <ligand>
        <name>Mg(2+)</name>
        <dbReference type="ChEBI" id="CHEBI:18420"/>
    </ligand>
</feature>
<dbReference type="PANTHER" id="PTHR11902:SF1">
    <property type="entry name" value="ENOLASE"/>
    <property type="match status" value="1"/>
</dbReference>
<dbReference type="Proteomes" id="UP000030014">
    <property type="component" value="Unassembled WGS sequence"/>
</dbReference>
<evidence type="ECO:0000256" key="14">
    <source>
        <dbReference type="PIRSR" id="PIRSR001400-2"/>
    </source>
</evidence>
<sequence length="433" mass="47357">MKTFVEIVDVYARQILDSRGNPTVEVEVELEDGTVGRAAVPSGASTGIFEAVELRDNDKSRYMGKSVEKAVENVNEIIAEELVGLNAFDQVAIDKIMIELDGTDNKGKLGANAMLGVSLACARAAAEYLGISLYQYIGGVNAKVLPVPMMNIMNGGSHADNNVDLQEFMIMPAGARNFSHALRMCAEIYHTLKNILKDKGLSTGVGDEGGFAPNLDSNEEAIQVIIEAVEKAGYKPGEEVFIALDPASSEFFNTDTNKYELKGEGRELTPAEMVEYYAKLVEKYPIISIEDGMAEEDWDGWKLMTEKLGGKIQLVGDDLFVTNTKRLSMGIERKVANSILIKLNQIGTLTETLNTIEMAERAGYTAVVSHRSGETEDTTIADLVVAVNAGQIKTGAPARTERVAKYNQLLRIEEELNTMGEYRGLKAFYNIKK</sequence>
<reference evidence="18 19" key="1">
    <citation type="submission" date="2014-01" db="EMBL/GenBank/DDBJ databases">
        <title>Plasmidome dynamics in the species complex Clostridium novyi sensu lato converts strains of independent lineages into distinctly different pathogens.</title>
        <authorList>
            <person name="Skarin H."/>
            <person name="Segerman B."/>
        </authorList>
    </citation>
    <scope>NUCLEOTIDE SEQUENCE [LARGE SCALE GENOMIC DNA]</scope>
    <source>
        <strain evidence="18 19">DC5</strain>
    </source>
</reference>
<feature type="binding site" evidence="14">
    <location>
        <position position="167"/>
    </location>
    <ligand>
        <name>substrate</name>
    </ligand>
</feature>
<evidence type="ECO:0000256" key="1">
    <source>
        <dbReference type="ARBA" id="ARBA00005031"/>
    </source>
</evidence>
<feature type="binding site" evidence="12 15">
    <location>
        <position position="290"/>
    </location>
    <ligand>
        <name>Mg(2+)</name>
        <dbReference type="ChEBI" id="CHEBI:18420"/>
    </ligand>
</feature>
<dbReference type="FunFam" id="3.30.390.10:FF:000001">
    <property type="entry name" value="Enolase"/>
    <property type="match status" value="1"/>
</dbReference>
<feature type="binding site" evidence="12 15">
    <location>
        <position position="245"/>
    </location>
    <ligand>
        <name>Mg(2+)</name>
        <dbReference type="ChEBI" id="CHEBI:18420"/>
    </ligand>
</feature>
<evidence type="ECO:0000256" key="10">
    <source>
        <dbReference type="ARBA" id="ARBA00023239"/>
    </source>
</evidence>
<feature type="binding site" evidence="12">
    <location>
        <position position="371"/>
    </location>
    <ligand>
        <name>(2R)-2-phosphoglycerate</name>
        <dbReference type="ChEBI" id="CHEBI:58289"/>
    </ligand>
</feature>
<dbReference type="PIRSF" id="PIRSF001400">
    <property type="entry name" value="Enolase"/>
    <property type="match status" value="1"/>
</dbReference>
<evidence type="ECO:0000259" key="17">
    <source>
        <dbReference type="SMART" id="SM01193"/>
    </source>
</evidence>
<comment type="subcellular location">
    <subcellularLocation>
        <location evidence="12">Cytoplasm</location>
    </subcellularLocation>
    <subcellularLocation>
        <location evidence="12">Secreted</location>
    </subcellularLocation>
    <subcellularLocation>
        <location evidence="12">Cell surface</location>
    </subcellularLocation>
    <text evidence="12">Fractions of enolase are present in both the cytoplasm and on the cell surface.</text>
</comment>
<dbReference type="PANTHER" id="PTHR11902">
    <property type="entry name" value="ENOLASE"/>
    <property type="match status" value="1"/>
</dbReference>
<feature type="binding site" evidence="14">
    <location>
        <begin position="369"/>
        <end position="372"/>
    </location>
    <ligand>
        <name>substrate</name>
    </ligand>
</feature>
<dbReference type="HAMAP" id="MF_00318">
    <property type="entry name" value="Enolase"/>
    <property type="match status" value="1"/>
</dbReference>
<dbReference type="FunFam" id="3.20.20.120:FF:000001">
    <property type="entry name" value="Enolase"/>
    <property type="match status" value="1"/>
</dbReference>
<dbReference type="Pfam" id="PF00113">
    <property type="entry name" value="Enolase_C"/>
    <property type="match status" value="1"/>
</dbReference>
<evidence type="ECO:0000256" key="15">
    <source>
        <dbReference type="PIRSR" id="PIRSR001400-3"/>
    </source>
</evidence>
<dbReference type="InterPro" id="IPR020810">
    <property type="entry name" value="Enolase_C"/>
</dbReference>
<dbReference type="InterPro" id="IPR020811">
    <property type="entry name" value="Enolase_N"/>
</dbReference>
<evidence type="ECO:0000256" key="9">
    <source>
        <dbReference type="ARBA" id="ARBA00023152"/>
    </source>
</evidence>
<keyword evidence="5 12" id="KW-0963">Cytoplasm</keyword>
<keyword evidence="9 12" id="KW-0324">Glycolysis</keyword>
<dbReference type="NCBIfam" id="TIGR01060">
    <property type="entry name" value="eno"/>
    <property type="match status" value="1"/>
</dbReference>
<dbReference type="GO" id="GO:0009986">
    <property type="term" value="C:cell surface"/>
    <property type="evidence" value="ECO:0007669"/>
    <property type="project" value="UniProtKB-SubCell"/>
</dbReference>
<comment type="pathway">
    <text evidence="1 12">Carbohydrate degradation; glycolysis; pyruvate from D-glyceraldehyde 3-phosphate: step 4/5.</text>
</comment>
<dbReference type="SMART" id="SM01192">
    <property type="entry name" value="Enolase_C"/>
    <property type="match status" value="1"/>
</dbReference>
<feature type="domain" description="Enolase N-terminal" evidence="17">
    <location>
        <begin position="7"/>
        <end position="137"/>
    </location>
</feature>
<comment type="similarity">
    <text evidence="2 12">Belongs to the enolase family.</text>
</comment>
<dbReference type="UniPathway" id="UPA00109">
    <property type="reaction ID" value="UER00187"/>
</dbReference>
<dbReference type="Gene3D" id="3.20.20.120">
    <property type="entry name" value="Enolase-like C-terminal domain"/>
    <property type="match status" value="1"/>
</dbReference>
<dbReference type="PROSITE" id="PS00164">
    <property type="entry name" value="ENOLASE"/>
    <property type="match status" value="1"/>
</dbReference>
<dbReference type="SUPFAM" id="SSF51604">
    <property type="entry name" value="Enolase C-terminal domain-like"/>
    <property type="match status" value="1"/>
</dbReference>
<dbReference type="Pfam" id="PF03952">
    <property type="entry name" value="Enolase_N"/>
    <property type="match status" value="1"/>
</dbReference>
<name>A0A0A0IEF2_CLOBO</name>
<accession>A0A0A0IEF2</accession>
<evidence type="ECO:0000256" key="4">
    <source>
        <dbReference type="ARBA" id="ARBA00017068"/>
    </source>
</evidence>
<dbReference type="PRINTS" id="PR00148">
    <property type="entry name" value="ENOLASE"/>
</dbReference>
<dbReference type="InterPro" id="IPR029017">
    <property type="entry name" value="Enolase-like_N"/>
</dbReference>
<dbReference type="AlphaFoldDB" id="A0A0A0IEF2"/>
<evidence type="ECO:0000256" key="2">
    <source>
        <dbReference type="ARBA" id="ARBA00009604"/>
    </source>
</evidence>
<feature type="binding site" evidence="12">
    <location>
        <position position="342"/>
    </location>
    <ligand>
        <name>(2R)-2-phosphoglycerate</name>
        <dbReference type="ChEBI" id="CHEBI:58289"/>
    </ligand>
</feature>
<dbReference type="InterPro" id="IPR036849">
    <property type="entry name" value="Enolase-like_C_sf"/>
</dbReference>
<dbReference type="GO" id="GO:0005576">
    <property type="term" value="C:extracellular region"/>
    <property type="evidence" value="ECO:0007669"/>
    <property type="project" value="UniProtKB-SubCell"/>
</dbReference>
<dbReference type="SFLD" id="SFLDS00001">
    <property type="entry name" value="Enolase"/>
    <property type="match status" value="1"/>
</dbReference>
<feature type="binding site" evidence="14">
    <location>
        <position position="158"/>
    </location>
    <ligand>
        <name>substrate</name>
    </ligand>
</feature>
<keyword evidence="7 12" id="KW-0479">Metal-binding</keyword>
<comment type="catalytic activity">
    <reaction evidence="11">
        <text>(2R)-2-phosphoglycerate = phosphoenolpyruvate + H2O</text>
        <dbReference type="Rhea" id="RHEA:10164"/>
        <dbReference type="ChEBI" id="CHEBI:15377"/>
        <dbReference type="ChEBI" id="CHEBI:58289"/>
        <dbReference type="ChEBI" id="CHEBI:58702"/>
        <dbReference type="EC" id="4.2.1.11"/>
    </reaction>
    <physiologicalReaction direction="left-to-right" evidence="11">
        <dbReference type="Rhea" id="RHEA:10165"/>
    </physiologicalReaction>
</comment>
<keyword evidence="6 12" id="KW-0964">Secreted</keyword>
<evidence type="ECO:0000256" key="13">
    <source>
        <dbReference type="PIRSR" id="PIRSR001400-1"/>
    </source>
</evidence>
<keyword evidence="10 12" id="KW-0456">Lyase</keyword>
<dbReference type="SFLD" id="SFLDF00002">
    <property type="entry name" value="enolase"/>
    <property type="match status" value="1"/>
</dbReference>